<feature type="domain" description="F-box" evidence="1">
    <location>
        <begin position="26"/>
        <end position="74"/>
    </location>
</feature>
<dbReference type="Proteomes" id="UP001497457">
    <property type="component" value="Chromosome 28b"/>
</dbReference>
<dbReference type="SUPFAM" id="SSF81383">
    <property type="entry name" value="F-box domain"/>
    <property type="match status" value="1"/>
</dbReference>
<sequence>MPPTSRHSDGRLRRRRVRLRPRQAERDWADGLPLDALLKILSGLHHVDVLTAAGGVCRSWRRAARDEPSLWRRISMRSHGQGKAYFSFFRSVMAFAAVRLSAGQCEAFCGRDAGGDAFLAYLTQQAPCLKTLHLISCKRITKKGLKAAVKKLPQLEELEISLCDGIAGARVFKVVGKACPQLKRFRLSKECFSYIKRHKLDKDAKGIANMHGLHSLQLFGNLLTNKGLATILDNCPKLESLDIRHCFNVNMDDIALLMKCAGIPTLRLPNDPTDDVDLQVKSPRRLPPGSHFWEWSSESDWETDIADSEDSDF</sequence>
<keyword evidence="3" id="KW-1185">Reference proteome</keyword>
<organism evidence="2 3">
    <name type="scientific">Urochloa decumbens</name>
    <dbReference type="NCBI Taxonomy" id="240449"/>
    <lineage>
        <taxon>Eukaryota</taxon>
        <taxon>Viridiplantae</taxon>
        <taxon>Streptophyta</taxon>
        <taxon>Embryophyta</taxon>
        <taxon>Tracheophyta</taxon>
        <taxon>Spermatophyta</taxon>
        <taxon>Magnoliopsida</taxon>
        <taxon>Liliopsida</taxon>
        <taxon>Poales</taxon>
        <taxon>Poaceae</taxon>
        <taxon>PACMAD clade</taxon>
        <taxon>Panicoideae</taxon>
        <taxon>Panicodae</taxon>
        <taxon>Paniceae</taxon>
        <taxon>Melinidinae</taxon>
        <taxon>Urochloa</taxon>
    </lineage>
</organism>
<evidence type="ECO:0000259" key="1">
    <source>
        <dbReference type="PROSITE" id="PS50181"/>
    </source>
</evidence>
<reference evidence="2" key="1">
    <citation type="submission" date="2024-10" db="EMBL/GenBank/DDBJ databases">
        <authorList>
            <person name="Ryan C."/>
        </authorList>
    </citation>
    <scope>NUCLEOTIDE SEQUENCE [LARGE SCALE GENOMIC DNA]</scope>
</reference>
<dbReference type="InterPro" id="IPR036047">
    <property type="entry name" value="F-box-like_dom_sf"/>
</dbReference>
<dbReference type="Pfam" id="PF12937">
    <property type="entry name" value="F-box-like"/>
    <property type="match status" value="1"/>
</dbReference>
<dbReference type="SUPFAM" id="SSF52047">
    <property type="entry name" value="RNI-like"/>
    <property type="match status" value="1"/>
</dbReference>
<dbReference type="PANTHER" id="PTHR38926:SF79">
    <property type="entry name" value="OS08G0195800 PROTEIN"/>
    <property type="match status" value="1"/>
</dbReference>
<evidence type="ECO:0000313" key="2">
    <source>
        <dbReference type="EMBL" id="CAL5010848.1"/>
    </source>
</evidence>
<dbReference type="InterPro" id="IPR032675">
    <property type="entry name" value="LRR_dom_sf"/>
</dbReference>
<dbReference type="InterPro" id="IPR006553">
    <property type="entry name" value="Leu-rich_rpt_Cys-con_subtyp"/>
</dbReference>
<dbReference type="Gene3D" id="1.20.1280.50">
    <property type="match status" value="1"/>
</dbReference>
<proteinExistence type="predicted"/>
<dbReference type="EMBL" id="OZ075138">
    <property type="protein sequence ID" value="CAL5010848.1"/>
    <property type="molecule type" value="Genomic_DNA"/>
</dbReference>
<dbReference type="PANTHER" id="PTHR38926">
    <property type="entry name" value="F-BOX DOMAIN CONTAINING PROTEIN, EXPRESSED"/>
    <property type="match status" value="1"/>
</dbReference>
<accession>A0ABC9BY70</accession>
<dbReference type="PROSITE" id="PS50181">
    <property type="entry name" value="FBOX"/>
    <property type="match status" value="1"/>
</dbReference>
<protein>
    <recommendedName>
        <fullName evidence="1">F-box domain-containing protein</fullName>
    </recommendedName>
</protein>
<gene>
    <name evidence="2" type="ORF">URODEC1_LOCUS70180</name>
</gene>
<dbReference type="InterPro" id="IPR001810">
    <property type="entry name" value="F-box_dom"/>
</dbReference>
<name>A0ABC9BY70_9POAL</name>
<dbReference type="Gene3D" id="3.80.10.10">
    <property type="entry name" value="Ribonuclease Inhibitor"/>
    <property type="match status" value="1"/>
</dbReference>
<dbReference type="AlphaFoldDB" id="A0ABC9BY70"/>
<dbReference type="SMART" id="SM00367">
    <property type="entry name" value="LRR_CC"/>
    <property type="match status" value="3"/>
</dbReference>
<evidence type="ECO:0000313" key="3">
    <source>
        <dbReference type="Proteomes" id="UP001497457"/>
    </source>
</evidence>